<keyword evidence="1" id="KW-0812">Transmembrane</keyword>
<evidence type="ECO:0000313" key="4">
    <source>
        <dbReference type="Proteomes" id="UP000256877"/>
    </source>
</evidence>
<feature type="transmembrane region" description="Helical" evidence="1">
    <location>
        <begin position="73"/>
        <end position="95"/>
    </location>
</feature>
<dbReference type="EMBL" id="NMUE01000002">
    <property type="protein sequence ID" value="RFA98260.1"/>
    <property type="molecule type" value="Genomic_DNA"/>
</dbReference>
<gene>
    <name evidence="2" type="ORF">CGL51_00820</name>
    <name evidence="3" type="ORF">CGL52_03725</name>
</gene>
<reference evidence="4 5" key="1">
    <citation type="submission" date="2017-07" db="EMBL/GenBank/DDBJ databases">
        <title>Draft genome sequence of aerobic hyperthermophilic archaea, Pyrobaculum aerophilum YKB31 and YKB32.</title>
        <authorList>
            <person name="Mochizuki T."/>
            <person name="Berliner A.J."/>
            <person name="Yoshida-Takashima Y."/>
            <person name="Takaki Y."/>
            <person name="Nunoura T."/>
            <person name="Takai K."/>
        </authorList>
    </citation>
    <scope>NUCLEOTIDE SEQUENCE [LARGE SCALE GENOMIC DNA]</scope>
    <source>
        <strain evidence="2 5">YKB31</strain>
        <strain evidence="3 4">YKB32</strain>
    </source>
</reference>
<evidence type="ECO:0000313" key="5">
    <source>
        <dbReference type="Proteomes" id="UP000257123"/>
    </source>
</evidence>
<evidence type="ECO:0000313" key="2">
    <source>
        <dbReference type="EMBL" id="RFA98260.1"/>
    </source>
</evidence>
<dbReference type="Proteomes" id="UP000256877">
    <property type="component" value="Unassembled WGS sequence"/>
</dbReference>
<sequence>MAPWPSLICCPYFLAAFILAHNVVVFALLASMPRSLGYATLFAVVAMFTLIAILLPPAPLAGFVLFAPFKLSAYVLAVGRSIKMGVVVLIISALLEARVIMDACSTAH</sequence>
<organism evidence="2 5">
    <name type="scientific">Pyrobaculum aerophilum</name>
    <dbReference type="NCBI Taxonomy" id="13773"/>
    <lineage>
        <taxon>Archaea</taxon>
        <taxon>Thermoproteota</taxon>
        <taxon>Thermoprotei</taxon>
        <taxon>Thermoproteales</taxon>
        <taxon>Thermoproteaceae</taxon>
        <taxon>Pyrobaculum</taxon>
    </lineage>
</organism>
<accession>A0A371R3B4</accession>
<evidence type="ECO:0000256" key="1">
    <source>
        <dbReference type="SAM" id="Phobius"/>
    </source>
</evidence>
<dbReference type="EMBL" id="NMUF01000007">
    <property type="protein sequence ID" value="RFA99298.1"/>
    <property type="molecule type" value="Genomic_DNA"/>
</dbReference>
<proteinExistence type="predicted"/>
<protein>
    <submittedName>
        <fullName evidence="2">Uncharacterized protein</fullName>
    </submittedName>
</protein>
<feature type="transmembrane region" description="Helical" evidence="1">
    <location>
        <begin position="12"/>
        <end position="29"/>
    </location>
</feature>
<dbReference type="AlphaFoldDB" id="A0A371R3B4"/>
<feature type="transmembrane region" description="Helical" evidence="1">
    <location>
        <begin position="41"/>
        <end position="67"/>
    </location>
</feature>
<dbReference type="RefSeq" id="WP_116420324.1">
    <property type="nucleotide sequence ID" value="NZ_NMUE01000002.1"/>
</dbReference>
<dbReference type="Proteomes" id="UP000257123">
    <property type="component" value="Unassembled WGS sequence"/>
</dbReference>
<comment type="caution">
    <text evidence="2">The sequence shown here is derived from an EMBL/GenBank/DDBJ whole genome shotgun (WGS) entry which is preliminary data.</text>
</comment>
<name>A0A371R3B4_9CREN</name>
<evidence type="ECO:0000313" key="3">
    <source>
        <dbReference type="EMBL" id="RFA99298.1"/>
    </source>
</evidence>
<keyword evidence="1" id="KW-1133">Transmembrane helix</keyword>
<keyword evidence="1" id="KW-0472">Membrane</keyword>